<evidence type="ECO:0000313" key="2">
    <source>
        <dbReference type="EnsemblPlants" id="OPUNC08G08310.1"/>
    </source>
</evidence>
<organism evidence="2">
    <name type="scientific">Oryza punctata</name>
    <name type="common">Red rice</name>
    <dbReference type="NCBI Taxonomy" id="4537"/>
    <lineage>
        <taxon>Eukaryota</taxon>
        <taxon>Viridiplantae</taxon>
        <taxon>Streptophyta</taxon>
        <taxon>Embryophyta</taxon>
        <taxon>Tracheophyta</taxon>
        <taxon>Spermatophyta</taxon>
        <taxon>Magnoliopsida</taxon>
        <taxon>Liliopsida</taxon>
        <taxon>Poales</taxon>
        <taxon>Poaceae</taxon>
        <taxon>BOP clade</taxon>
        <taxon>Oryzoideae</taxon>
        <taxon>Oryzeae</taxon>
        <taxon>Oryzinae</taxon>
        <taxon>Oryza</taxon>
    </lineage>
</organism>
<reference evidence="2" key="1">
    <citation type="submission" date="2015-04" db="UniProtKB">
        <authorList>
            <consortium name="EnsemblPlants"/>
        </authorList>
    </citation>
    <scope>IDENTIFICATION</scope>
</reference>
<feature type="region of interest" description="Disordered" evidence="1">
    <location>
        <begin position="32"/>
        <end position="75"/>
    </location>
</feature>
<dbReference type="AlphaFoldDB" id="A0A0E0LT88"/>
<sequence length="75" mass="8749">MLPKSSLPSLDIAPTSTGSIHVCIVSRNLDSERRNRQKDLEVERKSEKNRKQREWHEKKESISIADSNYPRKTQD</sequence>
<evidence type="ECO:0000256" key="1">
    <source>
        <dbReference type="SAM" id="MobiDB-lite"/>
    </source>
</evidence>
<dbReference type="HOGENOM" id="CLU_2675378_0_0_1"/>
<keyword evidence="3" id="KW-1185">Reference proteome</keyword>
<evidence type="ECO:0000313" key="3">
    <source>
        <dbReference type="Proteomes" id="UP000026962"/>
    </source>
</evidence>
<feature type="compositionally biased region" description="Basic and acidic residues" evidence="1">
    <location>
        <begin position="52"/>
        <end position="61"/>
    </location>
</feature>
<accession>A0A0E0LT88</accession>
<reference evidence="2" key="2">
    <citation type="submission" date="2018-05" db="EMBL/GenBank/DDBJ databases">
        <title>OpunRS2 (Oryza punctata Reference Sequence Version 2).</title>
        <authorList>
            <person name="Zhang J."/>
            <person name="Kudrna D."/>
            <person name="Lee S."/>
            <person name="Talag J."/>
            <person name="Welchert J."/>
            <person name="Wing R.A."/>
        </authorList>
    </citation>
    <scope>NUCLEOTIDE SEQUENCE [LARGE SCALE GENOMIC DNA]</scope>
</reference>
<dbReference type="Proteomes" id="UP000026962">
    <property type="component" value="Chromosome 8"/>
</dbReference>
<dbReference type="Gramene" id="OPUNC08G08310.1">
    <property type="protein sequence ID" value="OPUNC08G08310.1"/>
    <property type="gene ID" value="OPUNC08G08310"/>
</dbReference>
<protein>
    <recommendedName>
        <fullName evidence="4">IBB domain-containing protein</fullName>
    </recommendedName>
</protein>
<proteinExistence type="predicted"/>
<evidence type="ECO:0008006" key="4">
    <source>
        <dbReference type="Google" id="ProtNLM"/>
    </source>
</evidence>
<dbReference type="EnsemblPlants" id="OPUNC08G08310.1">
    <property type="protein sequence ID" value="OPUNC08G08310.1"/>
    <property type="gene ID" value="OPUNC08G08310"/>
</dbReference>
<name>A0A0E0LT88_ORYPU</name>
<feature type="compositionally biased region" description="Basic and acidic residues" evidence="1">
    <location>
        <begin position="32"/>
        <end position="46"/>
    </location>
</feature>